<feature type="compositionally biased region" description="Low complexity" evidence="1">
    <location>
        <begin position="544"/>
        <end position="556"/>
    </location>
</feature>
<feature type="compositionally biased region" description="Basic and acidic residues" evidence="1">
    <location>
        <begin position="74"/>
        <end position="88"/>
    </location>
</feature>
<feature type="region of interest" description="Disordered" evidence="1">
    <location>
        <begin position="33"/>
        <end position="107"/>
    </location>
</feature>
<organism evidence="2">
    <name type="scientific">Haptolina brevifila</name>
    <dbReference type="NCBI Taxonomy" id="156173"/>
    <lineage>
        <taxon>Eukaryota</taxon>
        <taxon>Haptista</taxon>
        <taxon>Haptophyta</taxon>
        <taxon>Prymnesiophyceae</taxon>
        <taxon>Prymnesiales</taxon>
        <taxon>Prymnesiaceae</taxon>
        <taxon>Haptolina</taxon>
    </lineage>
</organism>
<protein>
    <submittedName>
        <fullName evidence="2">Uncharacterized protein</fullName>
    </submittedName>
</protein>
<sequence>MVDFVAPGTSPVNTPLRMRRGREEVTGLKEATPLVEGETGRTPPKMRRVMSSVSKDESFISEEDVGASLTLPKAYHDTSDAMDPDRTQQESPTVHGRRQEARAAPDDAAIATVATAAVVTEDGGVKKPGTDAVEAVEVAGATHASPEYSEGLSVAETETAQAMEETAASDGEEPVAEETAEHATAGTAVRTEAVMSAVEEERTAIEAAAQVVEEVEGLAEKVEKAEAEEDDEDGKDDEEEEVEREIVDVLTWIIEKLVEQDEDISLHKKTHSFAYPSGGTDTGSDVVGTTDSEPSSTSRATQHDKLTSPILSQASFNRTTRRSSISSTTLFQALEALNSPGRGPALRQMSIVPRVREKEAASESEGGDQRQDRLLEHEFHVEERMEALRREGQKLHSSFKSVRRSSVAPTASMMQVLEARAKEDALLHAQATASQARVHASGRMLDSSPAEKRSHQGERNIAYGLDATLGFEASLEVFKAHGKTDDLIRPENNQQGSILPASRELLGHVMQKAEAERVELLLSRHATKRPIKLTVPRTPRLGNRPSARGSSSRGPAHVIPPYRAAQTDFLSLSPDWQHKTTRRLPGAKRGRHSPAITTILESPASPVSPP</sequence>
<gene>
    <name evidence="2" type="ORF">CBRE1094_LOCUS42865</name>
</gene>
<feature type="region of interest" description="Disordered" evidence="1">
    <location>
        <begin position="163"/>
        <end position="187"/>
    </location>
</feature>
<feature type="region of interest" description="Disordered" evidence="1">
    <location>
        <begin position="536"/>
        <end position="556"/>
    </location>
</feature>
<feature type="compositionally biased region" description="Acidic residues" evidence="1">
    <location>
        <begin position="226"/>
        <end position="243"/>
    </location>
</feature>
<feature type="compositionally biased region" description="Basic residues" evidence="1">
    <location>
        <begin position="579"/>
        <end position="592"/>
    </location>
</feature>
<feature type="region of interest" description="Disordered" evidence="1">
    <location>
        <begin position="271"/>
        <end position="322"/>
    </location>
</feature>
<evidence type="ECO:0000313" key="2">
    <source>
        <dbReference type="EMBL" id="CAD9544898.1"/>
    </source>
</evidence>
<proteinExistence type="predicted"/>
<evidence type="ECO:0000256" key="1">
    <source>
        <dbReference type="SAM" id="MobiDB-lite"/>
    </source>
</evidence>
<name>A0A7S2NKX9_9EUKA</name>
<feature type="region of interest" description="Disordered" evidence="1">
    <location>
        <begin position="573"/>
        <end position="610"/>
    </location>
</feature>
<reference evidence="2" key="1">
    <citation type="submission" date="2021-01" db="EMBL/GenBank/DDBJ databases">
        <authorList>
            <person name="Corre E."/>
            <person name="Pelletier E."/>
            <person name="Niang G."/>
            <person name="Scheremetjew M."/>
            <person name="Finn R."/>
            <person name="Kale V."/>
            <person name="Holt S."/>
            <person name="Cochrane G."/>
            <person name="Meng A."/>
            <person name="Brown T."/>
            <person name="Cohen L."/>
        </authorList>
    </citation>
    <scope>NUCLEOTIDE SEQUENCE</scope>
    <source>
        <strain evidence="2">UTEX LB 985</strain>
    </source>
</reference>
<feature type="region of interest" description="Disordered" evidence="1">
    <location>
        <begin position="219"/>
        <end position="243"/>
    </location>
</feature>
<dbReference type="EMBL" id="HBGU01078615">
    <property type="protein sequence ID" value="CAD9544898.1"/>
    <property type="molecule type" value="Transcribed_RNA"/>
</dbReference>
<accession>A0A7S2NKX9</accession>
<dbReference type="AlphaFoldDB" id="A0A7S2NKX9"/>
<feature type="compositionally biased region" description="Low complexity" evidence="1">
    <location>
        <begin position="277"/>
        <end position="292"/>
    </location>
</feature>